<evidence type="ECO:0000256" key="5">
    <source>
        <dbReference type="ARBA" id="ARBA00023288"/>
    </source>
</evidence>
<comment type="subunit">
    <text evidence="6">Component of the lipopolysaccharide transport and assembly complex. Interacts with LptD.</text>
</comment>
<dbReference type="RefSeq" id="WP_382222168.1">
    <property type="nucleotide sequence ID" value="NZ_JBHTCA010000005.1"/>
</dbReference>
<evidence type="ECO:0000256" key="3">
    <source>
        <dbReference type="ARBA" id="ARBA00023139"/>
    </source>
</evidence>
<evidence type="ECO:0000313" key="8">
    <source>
        <dbReference type="Proteomes" id="UP001596501"/>
    </source>
</evidence>
<dbReference type="Proteomes" id="UP001596501">
    <property type="component" value="Unassembled WGS sequence"/>
</dbReference>
<keyword evidence="8" id="KW-1185">Reference proteome</keyword>
<reference evidence="8" key="1">
    <citation type="journal article" date="2019" name="Int. J. Syst. Evol. Microbiol.">
        <title>The Global Catalogue of Microorganisms (GCM) 10K type strain sequencing project: providing services to taxonomists for standard genome sequencing and annotation.</title>
        <authorList>
            <consortium name="The Broad Institute Genomics Platform"/>
            <consortium name="The Broad Institute Genome Sequencing Center for Infectious Disease"/>
            <person name="Wu L."/>
            <person name="Ma J."/>
        </authorList>
    </citation>
    <scope>NUCLEOTIDE SEQUENCE [LARGE SCALE GENOMIC DNA]</scope>
    <source>
        <strain evidence="8">CGMCC 1.12371</strain>
    </source>
</reference>
<organism evidence="7 8">
    <name type="scientific">Hydrogenophaga atypica</name>
    <dbReference type="NCBI Taxonomy" id="249409"/>
    <lineage>
        <taxon>Bacteria</taxon>
        <taxon>Pseudomonadati</taxon>
        <taxon>Pseudomonadota</taxon>
        <taxon>Betaproteobacteria</taxon>
        <taxon>Burkholderiales</taxon>
        <taxon>Comamonadaceae</taxon>
        <taxon>Hydrogenophaga</taxon>
    </lineage>
</organism>
<comment type="subcellular location">
    <subcellularLocation>
        <location evidence="6">Cell outer membrane</location>
        <topology evidence="6">Lipid-anchor</topology>
    </subcellularLocation>
</comment>
<dbReference type="PROSITE" id="PS51257">
    <property type="entry name" value="PROKAR_LIPOPROTEIN"/>
    <property type="match status" value="1"/>
</dbReference>
<evidence type="ECO:0000256" key="2">
    <source>
        <dbReference type="ARBA" id="ARBA00023136"/>
    </source>
</evidence>
<dbReference type="InterPro" id="IPR007485">
    <property type="entry name" value="LPS_assembly_LptE"/>
</dbReference>
<keyword evidence="1 6" id="KW-0732">Signal</keyword>
<sequence length="173" mass="19070">MGTRRAVVLAGGVALLGGCGFKLRQPPKLAFETIRSPGNFATPVARELMRALEQAGVRVLPPEPPRQPGLPPPASEPVDVVMDVLADQRERAVVGITATGQVRELQLRTRFRFRLRSAQGADLIEDSELLQTRDISFTETAVLGKEAEEALMYKDMQTDIVQQVLRRLSVVKR</sequence>
<protein>
    <recommendedName>
        <fullName evidence="6">LPS-assembly lipoprotein LptE</fullName>
    </recommendedName>
</protein>
<evidence type="ECO:0000256" key="4">
    <source>
        <dbReference type="ARBA" id="ARBA00023237"/>
    </source>
</evidence>
<comment type="similarity">
    <text evidence="6">Belongs to the LptE lipoprotein family.</text>
</comment>
<proteinExistence type="inferred from homology"/>
<accession>A0ABW2QHY1</accession>
<dbReference type="Gene3D" id="3.30.160.150">
    <property type="entry name" value="Lipoprotein like domain"/>
    <property type="match status" value="1"/>
</dbReference>
<dbReference type="PANTHER" id="PTHR38098:SF1">
    <property type="entry name" value="LPS-ASSEMBLY LIPOPROTEIN LPTE"/>
    <property type="match status" value="1"/>
</dbReference>
<dbReference type="PANTHER" id="PTHR38098">
    <property type="entry name" value="LPS-ASSEMBLY LIPOPROTEIN LPTE"/>
    <property type="match status" value="1"/>
</dbReference>
<name>A0ABW2QHY1_9BURK</name>
<dbReference type="Pfam" id="PF04390">
    <property type="entry name" value="LptE"/>
    <property type="match status" value="1"/>
</dbReference>
<gene>
    <name evidence="6 7" type="primary">lptE</name>
    <name evidence="7" type="ORF">ACFQPB_09185</name>
</gene>
<keyword evidence="3 6" id="KW-0564">Palmitate</keyword>
<keyword evidence="4 6" id="KW-0998">Cell outer membrane</keyword>
<evidence type="ECO:0000256" key="6">
    <source>
        <dbReference type="HAMAP-Rule" id="MF_01186"/>
    </source>
</evidence>
<keyword evidence="5 6" id="KW-0449">Lipoprotein</keyword>
<comment type="caution">
    <text evidence="7">The sequence shown here is derived from an EMBL/GenBank/DDBJ whole genome shotgun (WGS) entry which is preliminary data.</text>
</comment>
<evidence type="ECO:0000313" key="7">
    <source>
        <dbReference type="EMBL" id="MFC7409031.1"/>
    </source>
</evidence>
<keyword evidence="2 6" id="KW-0472">Membrane</keyword>
<evidence type="ECO:0000256" key="1">
    <source>
        <dbReference type="ARBA" id="ARBA00022729"/>
    </source>
</evidence>
<comment type="function">
    <text evidence="6">Together with LptD, is involved in the assembly of lipopolysaccharide (LPS) at the surface of the outer membrane. Required for the proper assembly of LptD. Binds LPS and may serve as the LPS recognition site at the outer membrane.</text>
</comment>
<dbReference type="EMBL" id="JBHTCA010000005">
    <property type="protein sequence ID" value="MFC7409031.1"/>
    <property type="molecule type" value="Genomic_DNA"/>
</dbReference>
<dbReference type="HAMAP" id="MF_01186">
    <property type="entry name" value="LPS_assembly_LptE"/>
    <property type="match status" value="1"/>
</dbReference>